<dbReference type="PANTHER" id="PTHR34322">
    <property type="entry name" value="TRANSPOSASE, Y1_TNP DOMAIN-CONTAINING"/>
    <property type="match status" value="1"/>
</dbReference>
<reference evidence="1" key="1">
    <citation type="submission" date="2019-08" db="EMBL/GenBank/DDBJ databases">
        <authorList>
            <person name="Kucharzyk K."/>
            <person name="Murdoch R.W."/>
            <person name="Higgins S."/>
            <person name="Loffler F."/>
        </authorList>
    </citation>
    <scope>NUCLEOTIDE SEQUENCE</scope>
</reference>
<comment type="caution">
    <text evidence="1">The sequence shown here is derived from an EMBL/GenBank/DDBJ whole genome shotgun (WGS) entry which is preliminary data.</text>
</comment>
<evidence type="ECO:0008006" key="2">
    <source>
        <dbReference type="Google" id="ProtNLM"/>
    </source>
</evidence>
<dbReference type="AlphaFoldDB" id="A0A644WUR4"/>
<dbReference type="PANTHER" id="PTHR34322:SF2">
    <property type="entry name" value="TRANSPOSASE IS200-LIKE DOMAIN-CONTAINING PROTEIN"/>
    <property type="match status" value="1"/>
</dbReference>
<dbReference type="GO" id="GO:0004803">
    <property type="term" value="F:transposase activity"/>
    <property type="evidence" value="ECO:0007669"/>
    <property type="project" value="InterPro"/>
</dbReference>
<proteinExistence type="predicted"/>
<dbReference type="InterPro" id="IPR036515">
    <property type="entry name" value="Transposase_17_sf"/>
</dbReference>
<dbReference type="GO" id="GO:0006313">
    <property type="term" value="P:DNA transposition"/>
    <property type="evidence" value="ECO:0007669"/>
    <property type="project" value="InterPro"/>
</dbReference>
<gene>
    <name evidence="1" type="ORF">SDC9_53962</name>
</gene>
<name>A0A644WUR4_9ZZZZ</name>
<evidence type="ECO:0000313" key="1">
    <source>
        <dbReference type="EMBL" id="MPM07655.1"/>
    </source>
</evidence>
<dbReference type="Gene3D" id="3.30.70.1290">
    <property type="entry name" value="Transposase IS200-like"/>
    <property type="match status" value="1"/>
</dbReference>
<dbReference type="EMBL" id="VSSQ01001361">
    <property type="protein sequence ID" value="MPM07655.1"/>
    <property type="molecule type" value="Genomic_DNA"/>
</dbReference>
<sequence>MDNHWHILAKTHHLSDFVTNYMVSYVKWYNFKQKKSGNLCNGPFSSSPKINLVKVLDCVKYILNNPVKSHIVRHPFDYSWSSANQYYNYKINNNSLLKINDSVVKLYFNSIIEFENFLISPSGDLDDFREEKDLGIKVTYSQLAEKLKSILKEKSLSEINRDELVHLIRIFAFETNATYIQLANLFQVSYTFIKNTVATSDRPTTSGVIGQ</sequence>
<protein>
    <recommendedName>
        <fullName evidence="2">Transposase IS200-like domain-containing protein</fullName>
    </recommendedName>
</protein>
<dbReference type="GO" id="GO:0003677">
    <property type="term" value="F:DNA binding"/>
    <property type="evidence" value="ECO:0007669"/>
    <property type="project" value="InterPro"/>
</dbReference>
<accession>A0A644WUR4</accession>
<organism evidence="1">
    <name type="scientific">bioreactor metagenome</name>
    <dbReference type="NCBI Taxonomy" id="1076179"/>
    <lineage>
        <taxon>unclassified sequences</taxon>
        <taxon>metagenomes</taxon>
        <taxon>ecological metagenomes</taxon>
    </lineage>
</organism>